<dbReference type="EMBL" id="QNUK01000742">
    <property type="protein sequence ID" value="KAF5889980.1"/>
    <property type="molecule type" value="Genomic_DNA"/>
</dbReference>
<dbReference type="AlphaFoldDB" id="A0A8J4X9V2"/>
<dbReference type="Proteomes" id="UP000727407">
    <property type="component" value="Unassembled WGS sequence"/>
</dbReference>
<evidence type="ECO:0000313" key="2">
    <source>
        <dbReference type="EMBL" id="KAF5889980.1"/>
    </source>
</evidence>
<evidence type="ECO:0000256" key="1">
    <source>
        <dbReference type="SAM" id="MobiDB-lite"/>
    </source>
</evidence>
<keyword evidence="3" id="KW-1185">Reference proteome</keyword>
<sequence length="66" mass="7945">LNSERRRAELLQVTHDNQKIYERITAQESEYRRELWEEDWARNEQRRDGITRYPRGGAGKQVNITG</sequence>
<gene>
    <name evidence="2" type="ORF">DAT39_020321</name>
</gene>
<proteinExistence type="predicted"/>
<feature type="non-terminal residue" evidence="2">
    <location>
        <position position="66"/>
    </location>
</feature>
<dbReference type="InterPro" id="IPR038792">
    <property type="entry name" value="CFAP97D1/2"/>
</dbReference>
<name>A0A8J4X9V2_CLAMG</name>
<reference evidence="2" key="1">
    <citation type="submission" date="2020-07" db="EMBL/GenBank/DDBJ databases">
        <title>Clarias magur genome sequencing, assembly and annotation.</title>
        <authorList>
            <person name="Kushwaha B."/>
            <person name="Kumar R."/>
            <person name="Das P."/>
            <person name="Joshi C.G."/>
            <person name="Kumar D."/>
            <person name="Nagpure N.S."/>
            <person name="Pandey M."/>
            <person name="Agarwal S."/>
            <person name="Srivastava S."/>
            <person name="Singh M."/>
            <person name="Sahoo L."/>
            <person name="Jayasankar P."/>
            <person name="Meher P.K."/>
            <person name="Koringa P.G."/>
            <person name="Iquebal M.A."/>
            <person name="Das S.P."/>
            <person name="Bit A."/>
            <person name="Patnaik S."/>
            <person name="Patel N."/>
            <person name="Shah T.M."/>
            <person name="Hinsu A."/>
            <person name="Jena J.K."/>
        </authorList>
    </citation>
    <scope>NUCLEOTIDE SEQUENCE</scope>
    <source>
        <strain evidence="2">CIFAMagur01</strain>
        <tissue evidence="2">Testis</tissue>
    </source>
</reference>
<evidence type="ECO:0000313" key="3">
    <source>
        <dbReference type="Proteomes" id="UP000727407"/>
    </source>
</evidence>
<protein>
    <submittedName>
        <fullName evidence="2">Uncharacterized protein</fullName>
    </submittedName>
</protein>
<feature type="region of interest" description="Disordered" evidence="1">
    <location>
        <begin position="47"/>
        <end position="66"/>
    </location>
</feature>
<comment type="caution">
    <text evidence="2">The sequence shown here is derived from an EMBL/GenBank/DDBJ whole genome shotgun (WGS) entry which is preliminary data.</text>
</comment>
<feature type="non-terminal residue" evidence="2">
    <location>
        <position position="1"/>
    </location>
</feature>
<organism evidence="2 3">
    <name type="scientific">Clarias magur</name>
    <name type="common">Asian catfish</name>
    <name type="synonym">Macropteronotus magur</name>
    <dbReference type="NCBI Taxonomy" id="1594786"/>
    <lineage>
        <taxon>Eukaryota</taxon>
        <taxon>Metazoa</taxon>
        <taxon>Chordata</taxon>
        <taxon>Craniata</taxon>
        <taxon>Vertebrata</taxon>
        <taxon>Euteleostomi</taxon>
        <taxon>Actinopterygii</taxon>
        <taxon>Neopterygii</taxon>
        <taxon>Teleostei</taxon>
        <taxon>Ostariophysi</taxon>
        <taxon>Siluriformes</taxon>
        <taxon>Clariidae</taxon>
        <taxon>Clarias</taxon>
    </lineage>
</organism>
<accession>A0A8J4X9V2</accession>
<dbReference type="PANTHER" id="PTHR33768:SF6">
    <property type="entry name" value="SI:CH211-284K5.2"/>
    <property type="match status" value="1"/>
</dbReference>
<dbReference type="OrthoDB" id="2163395at2759"/>
<dbReference type="PANTHER" id="PTHR33768">
    <property type="entry name" value="MIP11318P"/>
    <property type="match status" value="1"/>
</dbReference>